<comment type="caution">
    <text evidence="4">The sequence shown here is derived from an EMBL/GenBank/DDBJ whole genome shotgun (WGS) entry which is preliminary data.</text>
</comment>
<dbReference type="InterPro" id="IPR020814">
    <property type="entry name" value="Ribosomal_S6_plastid/chlpt"/>
</dbReference>
<proteinExistence type="inferred from homology"/>
<dbReference type="GO" id="GO:0003735">
    <property type="term" value="F:structural constituent of ribosome"/>
    <property type="evidence" value="ECO:0007669"/>
    <property type="project" value="InterPro"/>
</dbReference>
<comment type="similarity">
    <text evidence="1">Belongs to the bacterial ribosomal protein bS6 family.</text>
</comment>
<dbReference type="InterPro" id="IPR000529">
    <property type="entry name" value="Ribosomal_bS6"/>
</dbReference>
<evidence type="ECO:0000256" key="2">
    <source>
        <dbReference type="ARBA" id="ARBA00035294"/>
    </source>
</evidence>
<protein>
    <recommendedName>
        <fullName evidence="2">Small ribosomal subunit protein bS6</fullName>
    </recommendedName>
    <alternativeName>
        <fullName evidence="3">30S ribosomal protein S6</fullName>
    </alternativeName>
</protein>
<organism evidence="4 5">
    <name type="scientific">Candidatus Uhrbacteria bacterium RIFCSPLOWO2_02_FULL_51_9</name>
    <dbReference type="NCBI Taxonomy" id="1802410"/>
    <lineage>
        <taxon>Bacteria</taxon>
        <taxon>Candidatus Uhriibacteriota</taxon>
    </lineage>
</organism>
<dbReference type="Pfam" id="PF01250">
    <property type="entry name" value="Ribosomal_S6"/>
    <property type="match status" value="1"/>
</dbReference>
<dbReference type="Gene3D" id="3.30.70.60">
    <property type="match status" value="1"/>
</dbReference>
<evidence type="ECO:0000313" key="4">
    <source>
        <dbReference type="EMBL" id="OGL89405.1"/>
    </source>
</evidence>
<evidence type="ECO:0000256" key="3">
    <source>
        <dbReference type="ARBA" id="ARBA00035520"/>
    </source>
</evidence>
<sequence>MYEIICIISGDLTESDAATQIAEVQDKLRTLGVTVDEVVPLSKQRIAYPIRHIRFGYFYAFYCSVGAVDIQKVQRELDRHMGLLRTFVRRFDPVKNKKACVEDFAVKMPAPATVVTAPREASIAAPFSFDEMRTTLVAPLVQQEVIAKSVSAEEIDKKLDELLESDLVPSESV</sequence>
<dbReference type="InterPro" id="IPR014717">
    <property type="entry name" value="Transl_elong_EF1B/ribsomal_bS6"/>
</dbReference>
<evidence type="ECO:0000256" key="1">
    <source>
        <dbReference type="ARBA" id="ARBA00009512"/>
    </source>
</evidence>
<dbReference type="Proteomes" id="UP000176678">
    <property type="component" value="Unassembled WGS sequence"/>
</dbReference>
<dbReference type="AlphaFoldDB" id="A0A1F7VFX9"/>
<accession>A0A1F7VFX9</accession>
<evidence type="ECO:0000313" key="5">
    <source>
        <dbReference type="Proteomes" id="UP000176678"/>
    </source>
</evidence>
<name>A0A1F7VFX9_9BACT</name>
<reference evidence="4 5" key="1">
    <citation type="journal article" date="2016" name="Nat. Commun.">
        <title>Thousands of microbial genomes shed light on interconnected biogeochemical processes in an aquifer system.</title>
        <authorList>
            <person name="Anantharaman K."/>
            <person name="Brown C.T."/>
            <person name="Hug L.A."/>
            <person name="Sharon I."/>
            <person name="Castelle C.J."/>
            <person name="Probst A.J."/>
            <person name="Thomas B.C."/>
            <person name="Singh A."/>
            <person name="Wilkins M.J."/>
            <person name="Karaoz U."/>
            <person name="Brodie E.L."/>
            <person name="Williams K.H."/>
            <person name="Hubbard S.S."/>
            <person name="Banfield J.F."/>
        </authorList>
    </citation>
    <scope>NUCLEOTIDE SEQUENCE [LARGE SCALE GENOMIC DNA]</scope>
</reference>
<dbReference type="SUPFAM" id="SSF54995">
    <property type="entry name" value="Ribosomal protein S6"/>
    <property type="match status" value="1"/>
</dbReference>
<dbReference type="CDD" id="cd00473">
    <property type="entry name" value="bS6"/>
    <property type="match status" value="1"/>
</dbReference>
<dbReference type="EMBL" id="MGES01000004">
    <property type="protein sequence ID" value="OGL89405.1"/>
    <property type="molecule type" value="Genomic_DNA"/>
</dbReference>
<dbReference type="InterPro" id="IPR035980">
    <property type="entry name" value="Ribosomal_bS6_sf"/>
</dbReference>
<dbReference type="GO" id="GO:0019843">
    <property type="term" value="F:rRNA binding"/>
    <property type="evidence" value="ECO:0007669"/>
    <property type="project" value="InterPro"/>
</dbReference>
<gene>
    <name evidence="4" type="ORF">A3H75_03090</name>
</gene>
<dbReference type="GO" id="GO:0006412">
    <property type="term" value="P:translation"/>
    <property type="evidence" value="ECO:0007669"/>
    <property type="project" value="InterPro"/>
</dbReference>
<dbReference type="GO" id="GO:0005840">
    <property type="term" value="C:ribosome"/>
    <property type="evidence" value="ECO:0007669"/>
    <property type="project" value="InterPro"/>
</dbReference>
<dbReference type="STRING" id="1802410.A3H75_03090"/>